<evidence type="ECO:0000256" key="1">
    <source>
        <dbReference type="SAM" id="Phobius"/>
    </source>
</evidence>
<keyword evidence="3" id="KW-1185">Reference proteome</keyword>
<dbReference type="InterPro" id="IPR012902">
    <property type="entry name" value="N_methyl_site"/>
</dbReference>
<dbReference type="NCBIfam" id="TIGR02532">
    <property type="entry name" value="IV_pilin_GFxxxE"/>
    <property type="match status" value="1"/>
</dbReference>
<keyword evidence="1" id="KW-0812">Transmembrane</keyword>
<organism evidence="2 3">
    <name type="scientific">Alkaliphilus pronyensis</name>
    <dbReference type="NCBI Taxonomy" id="1482732"/>
    <lineage>
        <taxon>Bacteria</taxon>
        <taxon>Bacillati</taxon>
        <taxon>Bacillota</taxon>
        <taxon>Clostridia</taxon>
        <taxon>Peptostreptococcales</taxon>
        <taxon>Natronincolaceae</taxon>
        <taxon>Alkaliphilus</taxon>
    </lineage>
</organism>
<feature type="transmembrane region" description="Helical" evidence="1">
    <location>
        <begin position="21"/>
        <end position="41"/>
    </location>
</feature>
<dbReference type="EMBL" id="WBZC01000010">
    <property type="protein sequence ID" value="KAB3537363.1"/>
    <property type="molecule type" value="Genomic_DNA"/>
</dbReference>
<protein>
    <submittedName>
        <fullName evidence="2">Prepilin-type N-terminal cleavage/methylation domain-containing protein</fullName>
    </submittedName>
</protein>
<dbReference type="RefSeq" id="WP_151860195.1">
    <property type="nucleotide sequence ID" value="NZ_WBZC01000010.1"/>
</dbReference>
<accession>A0A6I0FGL4</accession>
<dbReference type="OrthoDB" id="1954973at2"/>
<proteinExistence type="predicted"/>
<sequence>MGKLSSNIINLKNKGFTMLELILVVALMLIVLSGIYGLFFFSLNSYNDSIDEANLLQESSTTLMWMDREIRQATRPIPATAAVELVGNNRLDIYTYINDDLKRVSYRIQDGALQKSINETNEDPVSWESIITAVEPLLDQFSNPLPYFQLDNKSVNVRFKVTIGDKSIDINNTYFVRSKGVI</sequence>
<evidence type="ECO:0000313" key="3">
    <source>
        <dbReference type="Proteomes" id="UP000432715"/>
    </source>
</evidence>
<dbReference type="Proteomes" id="UP000432715">
    <property type="component" value="Unassembled WGS sequence"/>
</dbReference>
<gene>
    <name evidence="2" type="ORF">F8154_03475</name>
</gene>
<keyword evidence="1" id="KW-1133">Transmembrane helix</keyword>
<keyword evidence="1" id="KW-0472">Membrane</keyword>
<name>A0A6I0FGL4_9FIRM</name>
<dbReference type="AlphaFoldDB" id="A0A6I0FGL4"/>
<dbReference type="InterPro" id="IPR045584">
    <property type="entry name" value="Pilin-like"/>
</dbReference>
<dbReference type="Pfam" id="PF07963">
    <property type="entry name" value="N_methyl"/>
    <property type="match status" value="1"/>
</dbReference>
<comment type="caution">
    <text evidence="2">The sequence shown here is derived from an EMBL/GenBank/DDBJ whole genome shotgun (WGS) entry which is preliminary data.</text>
</comment>
<evidence type="ECO:0000313" key="2">
    <source>
        <dbReference type="EMBL" id="KAB3537363.1"/>
    </source>
</evidence>
<dbReference type="SUPFAM" id="SSF54523">
    <property type="entry name" value="Pili subunits"/>
    <property type="match status" value="1"/>
</dbReference>
<reference evidence="2 3" key="1">
    <citation type="submission" date="2019-10" db="EMBL/GenBank/DDBJ databases">
        <title>Alkaliphilus serpentinus sp. nov. and Alkaliphilus pronyensis sp. nov., two novel anaerobic alkaliphilic species isolated from the serpentinized-hosted hydrothermal field of the Prony Bay (New Caledonia).</title>
        <authorList>
            <person name="Postec A."/>
        </authorList>
    </citation>
    <scope>NUCLEOTIDE SEQUENCE [LARGE SCALE GENOMIC DNA]</scope>
    <source>
        <strain evidence="2 3">LacV</strain>
    </source>
</reference>